<evidence type="ECO:0000313" key="3">
    <source>
        <dbReference type="Proteomes" id="UP001151582"/>
    </source>
</evidence>
<reference evidence="2" key="1">
    <citation type="submission" date="2022-07" db="EMBL/GenBank/DDBJ databases">
        <title>Phylogenomic reconstructions and comparative analyses of Kickxellomycotina fungi.</title>
        <authorList>
            <person name="Reynolds N.K."/>
            <person name="Stajich J.E."/>
            <person name="Barry K."/>
            <person name="Grigoriev I.V."/>
            <person name="Crous P."/>
            <person name="Smith M.E."/>
        </authorList>
    </citation>
    <scope>NUCLEOTIDE SEQUENCE</scope>
    <source>
        <strain evidence="2">RSA 567</strain>
    </source>
</reference>
<dbReference type="InterPro" id="IPR016137">
    <property type="entry name" value="RGS"/>
</dbReference>
<feature type="domain" description="RGS" evidence="1">
    <location>
        <begin position="30"/>
        <end position="148"/>
    </location>
</feature>
<organism evidence="2 3">
    <name type="scientific">Dimargaris verticillata</name>
    <dbReference type="NCBI Taxonomy" id="2761393"/>
    <lineage>
        <taxon>Eukaryota</taxon>
        <taxon>Fungi</taxon>
        <taxon>Fungi incertae sedis</taxon>
        <taxon>Zoopagomycota</taxon>
        <taxon>Kickxellomycotina</taxon>
        <taxon>Dimargaritomycetes</taxon>
        <taxon>Dimargaritales</taxon>
        <taxon>Dimargaritaceae</taxon>
        <taxon>Dimargaris</taxon>
    </lineage>
</organism>
<evidence type="ECO:0000259" key="1">
    <source>
        <dbReference type="PROSITE" id="PS50132"/>
    </source>
</evidence>
<dbReference type="SUPFAM" id="SSF48097">
    <property type="entry name" value="Regulator of G-protein signaling, RGS"/>
    <property type="match status" value="1"/>
</dbReference>
<proteinExistence type="predicted"/>
<dbReference type="OrthoDB" id="196547at2759"/>
<dbReference type="Gene3D" id="1.10.167.10">
    <property type="entry name" value="Regulator of G-protein Signalling 4, domain 2"/>
    <property type="match status" value="1"/>
</dbReference>
<dbReference type="Proteomes" id="UP001151582">
    <property type="component" value="Unassembled WGS sequence"/>
</dbReference>
<dbReference type="InterPro" id="IPR044926">
    <property type="entry name" value="RGS_subdomain_2"/>
</dbReference>
<comment type="caution">
    <text evidence="2">The sequence shown here is derived from an EMBL/GenBank/DDBJ whole genome shotgun (WGS) entry which is preliminary data.</text>
</comment>
<accession>A0A9W8AZG4</accession>
<sequence length="153" mass="17737">QLPAADAWVRRLNDSALLGKRDPGHRYQKFMDRLLHLKLGTASSTEPSHGIDRSERIPMTTSIQDLLRHQKDRRVPAPTDTYYHIFYERFCTPGSIWEVNLRGKTRVKIMQAMDQGMPTFAMFDTAKDEVCQLLIQDILPKFIAANYHELCDF</sequence>
<gene>
    <name evidence="2" type="ORF">H4R34_006223</name>
</gene>
<dbReference type="InterPro" id="IPR036305">
    <property type="entry name" value="RGS_sf"/>
</dbReference>
<feature type="non-terminal residue" evidence="2">
    <location>
        <position position="1"/>
    </location>
</feature>
<evidence type="ECO:0000313" key="2">
    <source>
        <dbReference type="EMBL" id="KAJ1968872.1"/>
    </source>
</evidence>
<dbReference type="AlphaFoldDB" id="A0A9W8AZG4"/>
<protein>
    <recommendedName>
        <fullName evidence="1">RGS domain-containing protein</fullName>
    </recommendedName>
</protein>
<dbReference type="Pfam" id="PF00615">
    <property type="entry name" value="RGS"/>
    <property type="match status" value="1"/>
</dbReference>
<dbReference type="PROSITE" id="PS50132">
    <property type="entry name" value="RGS"/>
    <property type="match status" value="1"/>
</dbReference>
<keyword evidence="3" id="KW-1185">Reference proteome</keyword>
<name>A0A9W8AZG4_9FUNG</name>
<dbReference type="EMBL" id="JANBQB010002038">
    <property type="protein sequence ID" value="KAJ1968872.1"/>
    <property type="molecule type" value="Genomic_DNA"/>
</dbReference>